<evidence type="ECO:0000313" key="1">
    <source>
        <dbReference type="EMBL" id="MER6265854.1"/>
    </source>
</evidence>
<name>A0ABV1T751_9ACTN</name>
<dbReference type="Proteomes" id="UP001490365">
    <property type="component" value="Unassembled WGS sequence"/>
</dbReference>
<dbReference type="EMBL" id="JBEOZM010000001">
    <property type="protein sequence ID" value="MER6265854.1"/>
    <property type="molecule type" value="Genomic_DNA"/>
</dbReference>
<keyword evidence="2" id="KW-1185">Reference proteome</keyword>
<sequence>MREEFGDGAAVAVRLAEGAAPGDVIDGADPVGWLALDAGARSWLLRDALPGRAEAGGEHRDVLTESRAALALCHRDGRIRQAALETVARFPALLPLVVVRCADWVAPVRERARQLLRETLDADAAVSLAPLILLVGRRGRGAFGVEVLGDVLRGASHEQLGRLCADGDRTVRRFAHRLAVAEGKLSAAELARAAARDPDPAVQTLCAEAAVALVPEGAPAADVLGPLLAARGPRVRSIGVTALRRAGRPERAADFLADRSGAVRACARYVVRQYGTDPLPWYRRRVAAAGDPALPPGAVMGLAECGDRADAGLLAPLLAHPSPGVRAAAVAGSRILDVTDVPRFRELLDDPAPGVVREATVNLLPSAGALDAEWLMDRLAAGRARHARVAAFRLLDARGGLVRLRAAVALLDDPDVKLRGWAERSVRQWHPTPDVPLGSEEVAALLDRGRHLFSEWVLTRRKREAGVPG</sequence>
<evidence type="ECO:0008006" key="3">
    <source>
        <dbReference type="Google" id="ProtNLM"/>
    </source>
</evidence>
<gene>
    <name evidence="1" type="ORF">ABT211_00915</name>
</gene>
<proteinExistence type="predicted"/>
<reference evidence="1 2" key="1">
    <citation type="submission" date="2024-06" db="EMBL/GenBank/DDBJ databases">
        <title>The Natural Products Discovery Center: Release of the First 8490 Sequenced Strains for Exploring Actinobacteria Biosynthetic Diversity.</title>
        <authorList>
            <person name="Kalkreuter E."/>
            <person name="Kautsar S.A."/>
            <person name="Yang D."/>
            <person name="Bader C.D."/>
            <person name="Teijaro C.N."/>
            <person name="Fluegel L."/>
            <person name="Davis C.M."/>
            <person name="Simpson J.R."/>
            <person name="Lauterbach L."/>
            <person name="Steele A.D."/>
            <person name="Gui C."/>
            <person name="Meng S."/>
            <person name="Li G."/>
            <person name="Viehrig K."/>
            <person name="Ye F."/>
            <person name="Su P."/>
            <person name="Kiefer A.F."/>
            <person name="Nichols A."/>
            <person name="Cepeda A.J."/>
            <person name="Yan W."/>
            <person name="Fan B."/>
            <person name="Jiang Y."/>
            <person name="Adhikari A."/>
            <person name="Zheng C.-J."/>
            <person name="Schuster L."/>
            <person name="Cowan T.M."/>
            <person name="Smanski M.J."/>
            <person name="Chevrette M.G."/>
            <person name="De Carvalho L.P.S."/>
            <person name="Shen B."/>
        </authorList>
    </citation>
    <scope>NUCLEOTIDE SEQUENCE [LARGE SCALE GENOMIC DNA]</scope>
    <source>
        <strain evidence="1 2">NPDC001694</strain>
    </source>
</reference>
<accession>A0ABV1T751</accession>
<dbReference type="Gene3D" id="1.25.10.10">
    <property type="entry name" value="Leucine-rich Repeat Variant"/>
    <property type="match status" value="1"/>
</dbReference>
<protein>
    <recommendedName>
        <fullName evidence="3">PBS lyase</fullName>
    </recommendedName>
</protein>
<dbReference type="InterPro" id="IPR016024">
    <property type="entry name" value="ARM-type_fold"/>
</dbReference>
<evidence type="ECO:0000313" key="2">
    <source>
        <dbReference type="Proteomes" id="UP001490365"/>
    </source>
</evidence>
<comment type="caution">
    <text evidence="1">The sequence shown here is derived from an EMBL/GenBank/DDBJ whole genome shotgun (WGS) entry which is preliminary data.</text>
</comment>
<dbReference type="InterPro" id="IPR011989">
    <property type="entry name" value="ARM-like"/>
</dbReference>
<organism evidence="1 2">
    <name type="scientific">Streptomyces sp. 900105755</name>
    <dbReference type="NCBI Taxonomy" id="3154389"/>
    <lineage>
        <taxon>Bacteria</taxon>
        <taxon>Bacillati</taxon>
        <taxon>Actinomycetota</taxon>
        <taxon>Actinomycetes</taxon>
        <taxon>Kitasatosporales</taxon>
        <taxon>Streptomycetaceae</taxon>
        <taxon>Streptomyces</taxon>
    </lineage>
</organism>
<dbReference type="RefSeq" id="WP_351954578.1">
    <property type="nucleotide sequence ID" value="NZ_JBEOZM010000001.1"/>
</dbReference>
<dbReference type="SUPFAM" id="SSF48371">
    <property type="entry name" value="ARM repeat"/>
    <property type="match status" value="1"/>
</dbReference>